<feature type="non-terminal residue" evidence="1">
    <location>
        <position position="66"/>
    </location>
</feature>
<evidence type="ECO:0000313" key="2">
    <source>
        <dbReference type="Proteomes" id="UP001341840"/>
    </source>
</evidence>
<dbReference type="Proteomes" id="UP001341840">
    <property type="component" value="Unassembled WGS sequence"/>
</dbReference>
<protein>
    <submittedName>
        <fullName evidence="1">Uncharacterized protein</fullName>
    </submittedName>
</protein>
<gene>
    <name evidence="1" type="ORF">PIB30_107792</name>
</gene>
<name>A0ABU6W349_9FABA</name>
<dbReference type="EMBL" id="JASCZI010155774">
    <property type="protein sequence ID" value="MED6178458.1"/>
    <property type="molecule type" value="Genomic_DNA"/>
</dbReference>
<proteinExistence type="predicted"/>
<comment type="caution">
    <text evidence="1">The sequence shown here is derived from an EMBL/GenBank/DDBJ whole genome shotgun (WGS) entry which is preliminary data.</text>
</comment>
<accession>A0ABU6W349</accession>
<organism evidence="1 2">
    <name type="scientific">Stylosanthes scabra</name>
    <dbReference type="NCBI Taxonomy" id="79078"/>
    <lineage>
        <taxon>Eukaryota</taxon>
        <taxon>Viridiplantae</taxon>
        <taxon>Streptophyta</taxon>
        <taxon>Embryophyta</taxon>
        <taxon>Tracheophyta</taxon>
        <taxon>Spermatophyta</taxon>
        <taxon>Magnoliopsida</taxon>
        <taxon>eudicotyledons</taxon>
        <taxon>Gunneridae</taxon>
        <taxon>Pentapetalae</taxon>
        <taxon>rosids</taxon>
        <taxon>fabids</taxon>
        <taxon>Fabales</taxon>
        <taxon>Fabaceae</taxon>
        <taxon>Papilionoideae</taxon>
        <taxon>50 kb inversion clade</taxon>
        <taxon>dalbergioids sensu lato</taxon>
        <taxon>Dalbergieae</taxon>
        <taxon>Pterocarpus clade</taxon>
        <taxon>Stylosanthes</taxon>
    </lineage>
</organism>
<reference evidence="1 2" key="1">
    <citation type="journal article" date="2023" name="Plants (Basel)">
        <title>Bridging the Gap: Combining Genomics and Transcriptomics Approaches to Understand Stylosanthes scabra, an Orphan Legume from the Brazilian Caatinga.</title>
        <authorList>
            <person name="Ferreira-Neto J.R.C."/>
            <person name="da Silva M.D."/>
            <person name="Binneck E."/>
            <person name="de Melo N.F."/>
            <person name="da Silva R.H."/>
            <person name="de Melo A.L.T.M."/>
            <person name="Pandolfi V."/>
            <person name="Bustamante F.O."/>
            <person name="Brasileiro-Vidal A.C."/>
            <person name="Benko-Iseppon A.M."/>
        </authorList>
    </citation>
    <scope>NUCLEOTIDE SEQUENCE [LARGE SCALE GENOMIC DNA]</scope>
    <source>
        <tissue evidence="1">Leaves</tissue>
    </source>
</reference>
<evidence type="ECO:0000313" key="1">
    <source>
        <dbReference type="EMBL" id="MED6178458.1"/>
    </source>
</evidence>
<sequence length="66" mass="7132">MPRLPGARLGMAALGQGLMIHAYAWTSTPLRGKVRIGAMPRLDQGMPRRGLHHGSVRICASIHAYA</sequence>
<keyword evidence="2" id="KW-1185">Reference proteome</keyword>